<dbReference type="RefSeq" id="WP_073257340.1">
    <property type="nucleotide sequence ID" value="NZ_FRCS01000004.1"/>
</dbReference>
<organism evidence="1 2">
    <name type="scientific">Cryptosporangium aurantiacum</name>
    <dbReference type="NCBI Taxonomy" id="134849"/>
    <lineage>
        <taxon>Bacteria</taxon>
        <taxon>Bacillati</taxon>
        <taxon>Actinomycetota</taxon>
        <taxon>Actinomycetes</taxon>
        <taxon>Cryptosporangiales</taxon>
        <taxon>Cryptosporangiaceae</taxon>
        <taxon>Cryptosporangium</taxon>
    </lineage>
</organism>
<gene>
    <name evidence="1" type="ORF">SAMN05443668_10410</name>
</gene>
<keyword evidence="2" id="KW-1185">Reference proteome</keyword>
<proteinExistence type="predicted"/>
<dbReference type="AlphaFoldDB" id="A0A1M7Q0R4"/>
<reference evidence="1 2" key="1">
    <citation type="submission" date="2016-11" db="EMBL/GenBank/DDBJ databases">
        <authorList>
            <person name="Jaros S."/>
            <person name="Januszkiewicz K."/>
            <person name="Wedrychowicz H."/>
        </authorList>
    </citation>
    <scope>NUCLEOTIDE SEQUENCE [LARGE SCALE GENOMIC DNA]</scope>
    <source>
        <strain evidence="1 2">DSM 46144</strain>
    </source>
</reference>
<dbReference type="OrthoDB" id="9831896at2"/>
<protein>
    <submittedName>
        <fullName evidence="1">Uncharacterized protein</fullName>
    </submittedName>
</protein>
<evidence type="ECO:0000313" key="2">
    <source>
        <dbReference type="Proteomes" id="UP000184440"/>
    </source>
</evidence>
<name>A0A1M7Q0R4_9ACTN</name>
<dbReference type="STRING" id="134849.SAMN05443668_10410"/>
<sequence length="176" mass="19877">MSVEAADRSYSPADVDEQVRAVGRYVLSYSLVVEALRWRVQVMQNALDEAPTAAQLPPRELLEAFSVLTRRYKDDLRIDALLASLEAELTAVFETRDAQDHGDWLVGYAWIDPDIGVEARRVPTLKHLNVAELNAASDRFEALERVFRMWMHAISPLTGDLGASPYFKIVDDKVRC</sequence>
<accession>A0A1M7Q0R4</accession>
<dbReference type="Proteomes" id="UP000184440">
    <property type="component" value="Unassembled WGS sequence"/>
</dbReference>
<evidence type="ECO:0000313" key="1">
    <source>
        <dbReference type="EMBL" id="SHN23759.1"/>
    </source>
</evidence>
<dbReference type="EMBL" id="FRCS01000004">
    <property type="protein sequence ID" value="SHN23759.1"/>
    <property type="molecule type" value="Genomic_DNA"/>
</dbReference>